<comment type="caution">
    <text evidence="2">The sequence shown here is derived from an EMBL/GenBank/DDBJ whole genome shotgun (WGS) entry which is preliminary data.</text>
</comment>
<dbReference type="PANTHER" id="PTHR33221:SF5">
    <property type="entry name" value="HTH-TYPE TRANSCRIPTIONAL REGULATOR ISCR"/>
    <property type="match status" value="1"/>
</dbReference>
<accession>A0A8J7M0B5</accession>
<dbReference type="GO" id="GO:0005829">
    <property type="term" value="C:cytosol"/>
    <property type="evidence" value="ECO:0007669"/>
    <property type="project" value="TreeGrafter"/>
</dbReference>
<evidence type="ECO:0000313" key="3">
    <source>
        <dbReference type="Proteomes" id="UP000636888"/>
    </source>
</evidence>
<dbReference type="RefSeq" id="WP_199383236.1">
    <property type="nucleotide sequence ID" value="NZ_JAEMHM010000004.1"/>
</dbReference>
<dbReference type="AlphaFoldDB" id="A0A8J7M0B5"/>
<evidence type="ECO:0000256" key="1">
    <source>
        <dbReference type="ARBA" id="ARBA00023125"/>
    </source>
</evidence>
<dbReference type="InterPro" id="IPR036388">
    <property type="entry name" value="WH-like_DNA-bd_sf"/>
</dbReference>
<dbReference type="InterPro" id="IPR000944">
    <property type="entry name" value="Tscrpt_reg_Rrf2"/>
</dbReference>
<dbReference type="PROSITE" id="PS01332">
    <property type="entry name" value="HTH_RRF2_1"/>
    <property type="match status" value="1"/>
</dbReference>
<reference evidence="2" key="1">
    <citation type="submission" date="2020-12" db="EMBL/GenBank/DDBJ databases">
        <title>Geomonas sp. Red875, isolated from river sediment.</title>
        <authorList>
            <person name="Xu Z."/>
            <person name="Zhang Z."/>
            <person name="Masuda Y."/>
            <person name="Itoh H."/>
            <person name="Senoo K."/>
        </authorList>
    </citation>
    <scope>NUCLEOTIDE SEQUENCE</scope>
    <source>
        <strain evidence="2">Red875</strain>
    </source>
</reference>
<protein>
    <submittedName>
        <fullName evidence="2">Rrf2 family transcriptional regulator</fullName>
    </submittedName>
</protein>
<dbReference type="InterPro" id="IPR030489">
    <property type="entry name" value="TR_Rrf2-type_CS"/>
</dbReference>
<organism evidence="2 3">
    <name type="scientific">Geomesophilobacter sediminis</name>
    <dbReference type="NCBI Taxonomy" id="2798584"/>
    <lineage>
        <taxon>Bacteria</taxon>
        <taxon>Pseudomonadati</taxon>
        <taxon>Thermodesulfobacteriota</taxon>
        <taxon>Desulfuromonadia</taxon>
        <taxon>Geobacterales</taxon>
        <taxon>Geobacteraceae</taxon>
        <taxon>Geomesophilobacter</taxon>
    </lineage>
</organism>
<evidence type="ECO:0000313" key="2">
    <source>
        <dbReference type="EMBL" id="MBJ6724317.1"/>
    </source>
</evidence>
<dbReference type="PANTHER" id="PTHR33221">
    <property type="entry name" value="WINGED HELIX-TURN-HELIX TRANSCRIPTIONAL REGULATOR, RRF2 FAMILY"/>
    <property type="match status" value="1"/>
</dbReference>
<proteinExistence type="predicted"/>
<dbReference type="Gene3D" id="1.10.10.10">
    <property type="entry name" value="Winged helix-like DNA-binding domain superfamily/Winged helix DNA-binding domain"/>
    <property type="match status" value="1"/>
</dbReference>
<keyword evidence="3" id="KW-1185">Reference proteome</keyword>
<sequence length="153" mass="16888">MLSRKTEYALRALVHLAREYHRGPVLIAELADEQKIPKKFLEAILLALKHSGILQSKKGKGGGYYLGRPPRSITFGQALRVLEGPLSPVSCLSDSAYASCPECGDEGTCGIRIVMKDVREATSRIVDRTTLADVLDRVDRAEEVRRGALSYFI</sequence>
<dbReference type="Pfam" id="PF02082">
    <property type="entry name" value="Rrf2"/>
    <property type="match status" value="1"/>
</dbReference>
<dbReference type="GO" id="GO:0003700">
    <property type="term" value="F:DNA-binding transcription factor activity"/>
    <property type="evidence" value="ECO:0007669"/>
    <property type="project" value="TreeGrafter"/>
</dbReference>
<dbReference type="Proteomes" id="UP000636888">
    <property type="component" value="Unassembled WGS sequence"/>
</dbReference>
<dbReference type="NCBIfam" id="TIGR00738">
    <property type="entry name" value="rrf2_super"/>
    <property type="match status" value="1"/>
</dbReference>
<dbReference type="GO" id="GO:0003677">
    <property type="term" value="F:DNA binding"/>
    <property type="evidence" value="ECO:0007669"/>
    <property type="project" value="UniProtKB-KW"/>
</dbReference>
<keyword evidence="1" id="KW-0238">DNA-binding</keyword>
<dbReference type="SUPFAM" id="SSF46785">
    <property type="entry name" value="Winged helix' DNA-binding domain"/>
    <property type="match status" value="1"/>
</dbReference>
<name>A0A8J7M0B5_9BACT</name>
<dbReference type="EMBL" id="JAEMHM010000004">
    <property type="protein sequence ID" value="MBJ6724317.1"/>
    <property type="molecule type" value="Genomic_DNA"/>
</dbReference>
<gene>
    <name evidence="2" type="ORF">JFN93_06330</name>
</gene>
<dbReference type="PROSITE" id="PS51197">
    <property type="entry name" value="HTH_RRF2_2"/>
    <property type="match status" value="1"/>
</dbReference>
<dbReference type="InterPro" id="IPR036390">
    <property type="entry name" value="WH_DNA-bd_sf"/>
</dbReference>